<dbReference type="InterPro" id="IPR036249">
    <property type="entry name" value="Thioredoxin-like_sf"/>
</dbReference>
<dbReference type="NCBIfam" id="TIGR02174">
    <property type="entry name" value="CXXU_selWTH"/>
    <property type="match status" value="1"/>
</dbReference>
<accession>A0A196SAT1</accession>
<keyword evidence="5" id="KW-1185">Reference proteome</keyword>
<organism evidence="4 5">
    <name type="scientific">Blastocystis sp. subtype 1 (strain ATCC 50177 / NandII)</name>
    <dbReference type="NCBI Taxonomy" id="478820"/>
    <lineage>
        <taxon>Eukaryota</taxon>
        <taxon>Sar</taxon>
        <taxon>Stramenopiles</taxon>
        <taxon>Bigyra</taxon>
        <taxon>Opalozoa</taxon>
        <taxon>Opalinata</taxon>
        <taxon>Blastocystidae</taxon>
        <taxon>Blastocystis</taxon>
    </lineage>
</organism>
<keyword evidence="3" id="KW-0812">Transmembrane</keyword>
<dbReference type="Gene3D" id="3.40.30.10">
    <property type="entry name" value="Glutaredoxin"/>
    <property type="match status" value="1"/>
</dbReference>
<keyword evidence="2" id="KW-0676">Redox-active center</keyword>
<keyword evidence="1" id="KW-0732">Signal</keyword>
<dbReference type="PANTHER" id="PTHR13544:SF0">
    <property type="entry name" value="THIOREDOXIN REDUCTASE-LIKE SELENOPROTEIN T"/>
    <property type="match status" value="1"/>
</dbReference>
<evidence type="ECO:0000256" key="2">
    <source>
        <dbReference type="ARBA" id="ARBA00023284"/>
    </source>
</evidence>
<dbReference type="STRING" id="478820.A0A196SAT1"/>
<feature type="transmembrane region" description="Helical" evidence="3">
    <location>
        <begin position="65"/>
        <end position="86"/>
    </location>
</feature>
<dbReference type="GO" id="GO:0045454">
    <property type="term" value="P:cell redox homeostasis"/>
    <property type="evidence" value="ECO:0007669"/>
    <property type="project" value="TreeGrafter"/>
</dbReference>
<sequence>MSEIRERKPEEKKESKASEILVQTCIDPVAVKTYEDMKTIITEKFPDHKFSFKHELYPIPLWKEIVARMCTVVFALFCVVLIAILILPKTPYAYLVPQEFLNQFRSKKWILVGIVFVVNYISENIQKTGAFEVYLNGELITSKLRDGDYPEESVLFDKIEKAL</sequence>
<protein>
    <submittedName>
        <fullName evidence="4">Selenoprotein</fullName>
    </submittedName>
</protein>
<dbReference type="GO" id="GO:0004791">
    <property type="term" value="F:thioredoxin-disulfide reductase (NADPH) activity"/>
    <property type="evidence" value="ECO:0007669"/>
    <property type="project" value="TreeGrafter"/>
</dbReference>
<dbReference type="InterPro" id="IPR019389">
    <property type="entry name" value="Selenoprotein_T"/>
</dbReference>
<comment type="caution">
    <text evidence="4">The sequence shown here is derived from an EMBL/GenBank/DDBJ whole genome shotgun (WGS) entry which is preliminary data.</text>
</comment>
<dbReference type="EMBL" id="LXWW01000460">
    <property type="protein sequence ID" value="OAO13114.1"/>
    <property type="molecule type" value="Genomic_DNA"/>
</dbReference>
<dbReference type="InterPro" id="IPR011893">
    <property type="entry name" value="Selenoprotein_Rdx-typ"/>
</dbReference>
<keyword evidence="3" id="KW-0472">Membrane</keyword>
<keyword evidence="3" id="KW-1133">Transmembrane helix</keyword>
<evidence type="ECO:0000313" key="5">
    <source>
        <dbReference type="Proteomes" id="UP000078348"/>
    </source>
</evidence>
<evidence type="ECO:0000256" key="1">
    <source>
        <dbReference type="ARBA" id="ARBA00022729"/>
    </source>
</evidence>
<dbReference type="Pfam" id="PF10262">
    <property type="entry name" value="Rdx"/>
    <property type="match status" value="1"/>
</dbReference>
<dbReference type="Proteomes" id="UP000078348">
    <property type="component" value="Unassembled WGS sequence"/>
</dbReference>
<evidence type="ECO:0000256" key="3">
    <source>
        <dbReference type="SAM" id="Phobius"/>
    </source>
</evidence>
<dbReference type="AlphaFoldDB" id="A0A196SAT1"/>
<evidence type="ECO:0000313" key="4">
    <source>
        <dbReference type="EMBL" id="OAO13114.1"/>
    </source>
</evidence>
<dbReference type="GO" id="GO:0005789">
    <property type="term" value="C:endoplasmic reticulum membrane"/>
    <property type="evidence" value="ECO:0007669"/>
    <property type="project" value="TreeGrafter"/>
</dbReference>
<name>A0A196SAT1_BLAHN</name>
<dbReference type="SUPFAM" id="SSF52833">
    <property type="entry name" value="Thioredoxin-like"/>
    <property type="match status" value="1"/>
</dbReference>
<gene>
    <name evidence="4" type="ORF">AV274_5197</name>
</gene>
<reference evidence="4 5" key="1">
    <citation type="submission" date="2016-05" db="EMBL/GenBank/DDBJ databases">
        <title>Nuclear genome of Blastocystis sp. subtype 1 NandII.</title>
        <authorList>
            <person name="Gentekaki E."/>
            <person name="Curtis B."/>
            <person name="Stairs C."/>
            <person name="Eme L."/>
            <person name="Herman E."/>
            <person name="Klimes V."/>
            <person name="Arias M.C."/>
            <person name="Elias M."/>
            <person name="Hilliou F."/>
            <person name="Klute M."/>
            <person name="Malik S.-B."/>
            <person name="Pightling A."/>
            <person name="Rachubinski R."/>
            <person name="Salas D."/>
            <person name="Schlacht A."/>
            <person name="Suga H."/>
            <person name="Archibald J."/>
            <person name="Ball S.G."/>
            <person name="Clark G."/>
            <person name="Dacks J."/>
            <person name="Van Der Giezen M."/>
            <person name="Tsaousis A."/>
            <person name="Roger A."/>
        </authorList>
    </citation>
    <scope>NUCLEOTIDE SEQUENCE [LARGE SCALE GENOMIC DNA]</scope>
    <source>
        <strain evidence="5">ATCC 50177 / NandII</strain>
    </source>
</reference>
<proteinExistence type="predicted"/>
<dbReference type="PANTHER" id="PTHR13544">
    <property type="entry name" value="SELENOPROTEIN T"/>
    <property type="match status" value="1"/>
</dbReference>
<dbReference type="OrthoDB" id="60822at2759"/>